<dbReference type="STRING" id="915471.SAMN05216201_111142"/>
<dbReference type="InterPro" id="IPR022770">
    <property type="entry name" value="IucA/IucC-like_C"/>
</dbReference>
<proteinExistence type="inferred from homology"/>
<accession>A0A1H7ABY0</accession>
<dbReference type="InterPro" id="IPR007310">
    <property type="entry name" value="Aerobactin_biosyn_IucA/IucC_N"/>
</dbReference>
<evidence type="ECO:0000259" key="2">
    <source>
        <dbReference type="Pfam" id="PF04183"/>
    </source>
</evidence>
<protein>
    <submittedName>
        <fullName evidence="4">Siderophore synthetase component</fullName>
    </submittedName>
</protein>
<dbReference type="GO" id="GO:0019290">
    <property type="term" value="P:siderophore biosynthetic process"/>
    <property type="evidence" value="ECO:0007669"/>
    <property type="project" value="InterPro"/>
</dbReference>
<dbReference type="GO" id="GO:0016881">
    <property type="term" value="F:acid-amino acid ligase activity"/>
    <property type="evidence" value="ECO:0007669"/>
    <property type="project" value="UniProtKB-ARBA"/>
</dbReference>
<feature type="domain" description="Aerobactin siderophore biosynthesis IucA/IucC-like C-terminal" evidence="3">
    <location>
        <begin position="400"/>
        <end position="557"/>
    </location>
</feature>
<evidence type="ECO:0000256" key="1">
    <source>
        <dbReference type="ARBA" id="ARBA00007832"/>
    </source>
</evidence>
<dbReference type="Pfam" id="PF04183">
    <property type="entry name" value="IucA_IucC"/>
    <property type="match status" value="1"/>
</dbReference>
<reference evidence="5" key="1">
    <citation type="submission" date="2016-10" db="EMBL/GenBank/DDBJ databases">
        <authorList>
            <person name="Varghese N."/>
            <person name="Submissions S."/>
        </authorList>
    </citation>
    <scope>NUCLEOTIDE SEQUENCE [LARGE SCALE GENOMIC DNA]</scope>
    <source>
        <strain evidence="5">LMG 25967</strain>
    </source>
</reference>
<dbReference type="RefSeq" id="WP_090312134.1">
    <property type="nucleotide sequence ID" value="NZ_FNZE01000011.1"/>
</dbReference>
<dbReference type="Pfam" id="PF06276">
    <property type="entry name" value="FhuF"/>
    <property type="match status" value="1"/>
</dbReference>
<feature type="domain" description="Aerobactin siderophore biosynthesis IucA/IucC N-terminal" evidence="2">
    <location>
        <begin position="171"/>
        <end position="376"/>
    </location>
</feature>
<comment type="similarity">
    <text evidence="1">Belongs to the IucA/IucC family.</text>
</comment>
<dbReference type="PANTHER" id="PTHR34384">
    <property type="entry name" value="L-2,3-DIAMINOPROPANOATE--CITRATE LIGASE"/>
    <property type="match status" value="1"/>
</dbReference>
<keyword evidence="5" id="KW-1185">Reference proteome</keyword>
<evidence type="ECO:0000313" key="4">
    <source>
        <dbReference type="EMBL" id="SEJ59380.1"/>
    </source>
</evidence>
<dbReference type="AlphaFoldDB" id="A0A1H7ABY0"/>
<evidence type="ECO:0000259" key="3">
    <source>
        <dbReference type="Pfam" id="PF06276"/>
    </source>
</evidence>
<evidence type="ECO:0000313" key="5">
    <source>
        <dbReference type="Proteomes" id="UP000242930"/>
    </source>
</evidence>
<dbReference type="EMBL" id="FNZE01000011">
    <property type="protein sequence ID" value="SEJ59380.1"/>
    <property type="molecule type" value="Genomic_DNA"/>
</dbReference>
<dbReference type="Gene3D" id="1.10.510.40">
    <property type="match status" value="1"/>
</dbReference>
<dbReference type="PANTHER" id="PTHR34384:SF5">
    <property type="entry name" value="L-2,3-DIAMINOPROPANOATE--CITRATE LIGASE"/>
    <property type="match status" value="1"/>
</dbReference>
<dbReference type="Proteomes" id="UP000242930">
    <property type="component" value="Unassembled WGS sequence"/>
</dbReference>
<dbReference type="InterPro" id="IPR037455">
    <property type="entry name" value="LucA/IucC-like"/>
</dbReference>
<organism evidence="4 5">
    <name type="scientific">Pseudomonas linyingensis</name>
    <dbReference type="NCBI Taxonomy" id="915471"/>
    <lineage>
        <taxon>Bacteria</taxon>
        <taxon>Pseudomonadati</taxon>
        <taxon>Pseudomonadota</taxon>
        <taxon>Gammaproteobacteria</taxon>
        <taxon>Pseudomonadales</taxon>
        <taxon>Pseudomonadaceae</taxon>
        <taxon>Pseudomonas</taxon>
    </lineage>
</organism>
<name>A0A1H7ABY0_9PSED</name>
<dbReference type="OrthoDB" id="495728at2"/>
<gene>
    <name evidence="4" type="ORF">SAMN05216201_111142</name>
</gene>
<sequence>MNPHELDHDQDRAVIGQRILDCCLREDIRGLLGLTRACELPVELTAHWPDSVEPTWLCIDHLGCGELWLPVRRGAPLQEWSAIGDRWLRRQGDSVSLEQGYRRWLEHLATDLDAESLALFADYAEEADCAVEHRRLCREAYAAQADDLSELLAEADWGRRLLGIDRLASYHDHPFYPTARAKSGFDAAALQAYAPEFAPRFRLNWLAVPKTIFEQTSAPPALWPSFAAVGLDPALAASHALLPVHPLTWPELDAHGLPPGCLRAPRSALEVEPTLSVRTVLCVEAPCCHIKLPLSVRTLGARNLRLIKPSTLYDGHWFQTVLQELAERDDRLGARYLHVDELHGGHAAGERHLAYILRRYPDGLGQATLVPVAALASRLPDGRLLVEALVQRFHSGDLLAWWQEYLDLLLAVHLRLWLVYGIALEANQQNAVLLFEDGRPLRLLMKDNDAARLWPARFAAACPDLVPRLAELRDERIRVDGARPLAEMFCTITLQLNLIAPLEAIAESGLASHEALYACLRERLRACLEALALAGVAVDEARHFLLDSPRLPVKYLLSAGSLFSKARSGAADINKFYGYSAANFLQDAAPCPAN</sequence>